<comment type="similarity">
    <text evidence="1">Belongs to the iron/manganese superoxide dismutase family.</text>
</comment>
<name>A0A1I1XIF6_9BACT</name>
<reference evidence="7" key="1">
    <citation type="submission" date="2016-10" db="EMBL/GenBank/DDBJ databases">
        <authorList>
            <person name="Varghese N."/>
            <person name="Submissions S."/>
        </authorList>
    </citation>
    <scope>NUCLEOTIDE SEQUENCE [LARGE SCALE GENOMIC DNA]</scope>
    <source>
        <strain evidence="7">ATCC 25963</strain>
    </source>
</reference>
<evidence type="ECO:0000313" key="6">
    <source>
        <dbReference type="EMBL" id="SFE06981.1"/>
    </source>
</evidence>
<gene>
    <name evidence="6" type="ORF">SAMN02745121_02876</name>
</gene>
<dbReference type="InterPro" id="IPR050265">
    <property type="entry name" value="Fe/Mn_Superoxide_Dismutase"/>
</dbReference>
<dbReference type="EC" id="1.15.1.1" evidence="2"/>
<organism evidence="6 7">
    <name type="scientific">Nannocystis exedens</name>
    <dbReference type="NCBI Taxonomy" id="54"/>
    <lineage>
        <taxon>Bacteria</taxon>
        <taxon>Pseudomonadati</taxon>
        <taxon>Myxococcota</taxon>
        <taxon>Polyangia</taxon>
        <taxon>Nannocystales</taxon>
        <taxon>Nannocystaceae</taxon>
        <taxon>Nannocystis</taxon>
    </lineage>
</organism>
<evidence type="ECO:0000256" key="3">
    <source>
        <dbReference type="ARBA" id="ARBA00022723"/>
    </source>
</evidence>
<dbReference type="EMBL" id="FOMX01000008">
    <property type="protein sequence ID" value="SFE06981.1"/>
    <property type="molecule type" value="Genomic_DNA"/>
</dbReference>
<dbReference type="Pfam" id="PF02777">
    <property type="entry name" value="Sod_Fe_C"/>
    <property type="match status" value="1"/>
</dbReference>
<keyword evidence="3" id="KW-0479">Metal-binding</keyword>
<accession>A0A1I1XIF6</accession>
<dbReference type="GO" id="GO:0004784">
    <property type="term" value="F:superoxide dismutase activity"/>
    <property type="evidence" value="ECO:0007669"/>
    <property type="project" value="UniProtKB-EC"/>
</dbReference>
<dbReference type="Proteomes" id="UP000199400">
    <property type="component" value="Unassembled WGS sequence"/>
</dbReference>
<keyword evidence="7" id="KW-1185">Reference proteome</keyword>
<evidence type="ECO:0000313" key="7">
    <source>
        <dbReference type="Proteomes" id="UP000199400"/>
    </source>
</evidence>
<dbReference type="Gene3D" id="3.55.40.20">
    <property type="entry name" value="Iron/manganese superoxide dismutase, C-terminal domain"/>
    <property type="match status" value="1"/>
</dbReference>
<dbReference type="PANTHER" id="PTHR11404:SF6">
    <property type="entry name" value="SUPEROXIDE DISMUTASE [MN], MITOCHONDRIAL"/>
    <property type="match status" value="1"/>
</dbReference>
<evidence type="ECO:0000256" key="4">
    <source>
        <dbReference type="ARBA" id="ARBA00023002"/>
    </source>
</evidence>
<evidence type="ECO:0000256" key="1">
    <source>
        <dbReference type="ARBA" id="ARBA00008714"/>
    </source>
</evidence>
<protein>
    <recommendedName>
        <fullName evidence="2">superoxide dismutase</fullName>
        <ecNumber evidence="2">1.15.1.1</ecNumber>
    </recommendedName>
</protein>
<feature type="domain" description="Manganese/iron superoxide dismutase C-terminal" evidence="5">
    <location>
        <begin position="101"/>
        <end position="202"/>
    </location>
</feature>
<dbReference type="SUPFAM" id="SSF46609">
    <property type="entry name" value="Fe,Mn superoxide dismutase (SOD), N-terminal domain"/>
    <property type="match status" value="1"/>
</dbReference>
<dbReference type="SUPFAM" id="SSF54719">
    <property type="entry name" value="Fe,Mn superoxide dismutase (SOD), C-terminal domain"/>
    <property type="match status" value="1"/>
</dbReference>
<dbReference type="AlphaFoldDB" id="A0A1I1XIF6"/>
<sequence length="204" mass="22985">MSDSKYAPAEYKAKDYSHLRGLVGITDEQIEVHLKLYGGYVNRTNALFAKTAGLSNEGKTGDSSFQELKRRLGWEWNGMRLHEYYFDGLTPKAGELRADNPFAKAVTAQFGSIEAWRADLAGVAKMPGVGWALTYLDPNNGQIWNHWVEDHQDGHPASGRLLLALDVWEHAFAVYRKPLPPERAAYIEDFFANVDWDVVAKRLA</sequence>
<dbReference type="GO" id="GO:0046872">
    <property type="term" value="F:metal ion binding"/>
    <property type="evidence" value="ECO:0007669"/>
    <property type="project" value="UniProtKB-KW"/>
</dbReference>
<evidence type="ECO:0000259" key="5">
    <source>
        <dbReference type="Pfam" id="PF02777"/>
    </source>
</evidence>
<dbReference type="STRING" id="54.SAMN02745121_02876"/>
<dbReference type="InterPro" id="IPR036314">
    <property type="entry name" value="SOD_C_sf"/>
</dbReference>
<dbReference type="InterPro" id="IPR036324">
    <property type="entry name" value="Mn/Fe_SOD_N_sf"/>
</dbReference>
<proteinExistence type="inferred from homology"/>
<dbReference type="RefSeq" id="WP_096331268.1">
    <property type="nucleotide sequence ID" value="NZ_FOMX01000008.1"/>
</dbReference>
<dbReference type="InterPro" id="IPR019832">
    <property type="entry name" value="Mn/Fe_SOD_C"/>
</dbReference>
<dbReference type="PANTHER" id="PTHR11404">
    <property type="entry name" value="SUPEROXIDE DISMUTASE 2"/>
    <property type="match status" value="1"/>
</dbReference>
<evidence type="ECO:0000256" key="2">
    <source>
        <dbReference type="ARBA" id="ARBA00012682"/>
    </source>
</evidence>
<dbReference type="OrthoDB" id="9803125at2"/>
<keyword evidence="4" id="KW-0560">Oxidoreductase</keyword>